<protein>
    <submittedName>
        <fullName evidence="2">Uncharacterized protein</fullName>
    </submittedName>
</protein>
<dbReference type="Proteomes" id="UP000660110">
    <property type="component" value="Unassembled WGS sequence"/>
</dbReference>
<sequence>MKKANRTLKEKVVIVIVWFFSVGYAIGYLYDLPIFPVTSWLKAIYEPIYYGLFGGP</sequence>
<evidence type="ECO:0000313" key="3">
    <source>
        <dbReference type="Proteomes" id="UP000660110"/>
    </source>
</evidence>
<name>A0A917EWG7_HALAA</name>
<comment type="caution">
    <text evidence="2">The sequence shown here is derived from an EMBL/GenBank/DDBJ whole genome shotgun (WGS) entry which is preliminary data.</text>
</comment>
<keyword evidence="3" id="KW-1185">Reference proteome</keyword>
<dbReference type="RefSeq" id="WP_188378034.1">
    <property type="nucleotide sequence ID" value="NZ_BMEL01000003.1"/>
</dbReference>
<gene>
    <name evidence="2" type="ORF">GCM10010954_27020</name>
</gene>
<dbReference type="EMBL" id="BMEL01000003">
    <property type="protein sequence ID" value="GGF26571.1"/>
    <property type="molecule type" value="Genomic_DNA"/>
</dbReference>
<evidence type="ECO:0000313" key="2">
    <source>
        <dbReference type="EMBL" id="GGF26571.1"/>
    </source>
</evidence>
<dbReference type="AlphaFoldDB" id="A0A917EWG7"/>
<accession>A0A917EWG7</accession>
<keyword evidence="1" id="KW-1133">Transmembrane helix</keyword>
<reference evidence="2" key="1">
    <citation type="journal article" date="2014" name="Int. J. Syst. Evol. Microbiol.">
        <title>Complete genome sequence of Corynebacterium casei LMG S-19264T (=DSM 44701T), isolated from a smear-ripened cheese.</title>
        <authorList>
            <consortium name="US DOE Joint Genome Institute (JGI-PGF)"/>
            <person name="Walter F."/>
            <person name="Albersmeier A."/>
            <person name="Kalinowski J."/>
            <person name="Ruckert C."/>
        </authorList>
    </citation>
    <scope>NUCLEOTIDE SEQUENCE</scope>
    <source>
        <strain evidence="2">CGMCC 1.12153</strain>
    </source>
</reference>
<evidence type="ECO:0000256" key="1">
    <source>
        <dbReference type="SAM" id="Phobius"/>
    </source>
</evidence>
<reference evidence="2" key="2">
    <citation type="submission" date="2020-09" db="EMBL/GenBank/DDBJ databases">
        <authorList>
            <person name="Sun Q."/>
            <person name="Zhou Y."/>
        </authorList>
    </citation>
    <scope>NUCLEOTIDE SEQUENCE</scope>
    <source>
        <strain evidence="2">CGMCC 1.12153</strain>
    </source>
</reference>
<keyword evidence="1" id="KW-0472">Membrane</keyword>
<organism evidence="2 3">
    <name type="scientific">Halobacillus andaensis</name>
    <dbReference type="NCBI Taxonomy" id="1176239"/>
    <lineage>
        <taxon>Bacteria</taxon>
        <taxon>Bacillati</taxon>
        <taxon>Bacillota</taxon>
        <taxon>Bacilli</taxon>
        <taxon>Bacillales</taxon>
        <taxon>Bacillaceae</taxon>
        <taxon>Halobacillus</taxon>
    </lineage>
</organism>
<proteinExistence type="predicted"/>
<feature type="transmembrane region" description="Helical" evidence="1">
    <location>
        <begin position="12"/>
        <end position="30"/>
    </location>
</feature>
<keyword evidence="1" id="KW-0812">Transmembrane</keyword>